<protein>
    <submittedName>
        <fullName evidence="1">DUF6807 family protein</fullName>
    </submittedName>
</protein>
<gene>
    <name evidence="1" type="ORF">K1X11_009190</name>
</gene>
<reference evidence="1 2" key="1">
    <citation type="submission" date="2021-08" db="EMBL/GenBank/DDBJ databases">
        <authorList>
            <person name="Zhang D."/>
            <person name="Zhang A."/>
            <person name="Wang L."/>
        </authorList>
    </citation>
    <scope>NUCLEOTIDE SEQUENCE [LARGE SCALE GENOMIC DNA]</scope>
    <source>
        <strain evidence="1 2">WL0086</strain>
    </source>
</reference>
<keyword evidence="2" id="KW-1185">Reference proteome</keyword>
<evidence type="ECO:0000313" key="2">
    <source>
        <dbReference type="Proteomes" id="UP000738431"/>
    </source>
</evidence>
<evidence type="ECO:0000313" key="1">
    <source>
        <dbReference type="EMBL" id="WRQ89582.1"/>
    </source>
</evidence>
<accession>A0ABZ1CDU0</accession>
<dbReference type="EMBL" id="CP139781">
    <property type="protein sequence ID" value="WRQ89582.1"/>
    <property type="molecule type" value="Genomic_DNA"/>
</dbReference>
<organism evidence="1 2">
    <name type="scientific">Actomonas aquatica</name>
    <dbReference type="NCBI Taxonomy" id="2866162"/>
    <lineage>
        <taxon>Bacteria</taxon>
        <taxon>Pseudomonadati</taxon>
        <taxon>Verrucomicrobiota</taxon>
        <taxon>Opitutia</taxon>
        <taxon>Opitutales</taxon>
        <taxon>Opitutaceae</taxon>
        <taxon>Actomonas</taxon>
    </lineage>
</organism>
<dbReference type="RefSeq" id="WP_221029732.1">
    <property type="nucleotide sequence ID" value="NZ_CP139781.1"/>
</dbReference>
<dbReference type="Proteomes" id="UP000738431">
    <property type="component" value="Chromosome"/>
</dbReference>
<sequence>MSRSLELRQVGEGSCAVALTDGPVLWHYQYQPDTPAAESPRPFIHPLYSIDGDVLTNWRPNDHPWHHGLSLTLTVVNDVNFWGGPSHRAADGYQWREDQGVQEHAGWVRQLPGLLVETVLWRDPRQDGRVLIEEERALATDASGDGWSLRWTSQLRNVSGEPLTCHNYHSLGGLEGSHYTGLQFRGARGLLDQHGDETVGLVGESGVREAAALHGQPARWLEWHTQHDGSLRRTKVRFTSPTGPIPWFVRPADPLVAFAPHREQTWVLAVDETRELDHLMHFQRA</sequence>
<proteinExistence type="predicted"/>
<dbReference type="Pfam" id="PF14100">
    <property type="entry name" value="DUF6807"/>
    <property type="match status" value="1"/>
</dbReference>
<dbReference type="InterPro" id="IPR029475">
    <property type="entry name" value="DUF6807"/>
</dbReference>
<name>A0ABZ1CDU0_9BACT</name>
<reference evidence="1 2" key="2">
    <citation type="submission" date="2023-12" db="EMBL/GenBank/DDBJ databases">
        <title>Description of an unclassified Opitutus bacterium of Verrucomicrobiota.</title>
        <authorList>
            <person name="Zhang D.-F."/>
        </authorList>
    </citation>
    <scope>NUCLEOTIDE SEQUENCE [LARGE SCALE GENOMIC DNA]</scope>
    <source>
        <strain evidence="1 2">WL0086</strain>
    </source>
</reference>